<keyword evidence="3" id="KW-1185">Reference proteome</keyword>
<protein>
    <recommendedName>
        <fullName evidence="4">LGFP repeat-containing protein</fullName>
    </recommendedName>
</protein>
<name>A0A243Q6T0_9ACTN</name>
<evidence type="ECO:0000313" key="2">
    <source>
        <dbReference type="EMBL" id="OUC77233.1"/>
    </source>
</evidence>
<comment type="caution">
    <text evidence="2">The sequence shown here is derived from an EMBL/GenBank/DDBJ whole genome shotgun (WGS) entry which is preliminary data.</text>
</comment>
<evidence type="ECO:0008006" key="4">
    <source>
        <dbReference type="Google" id="ProtNLM"/>
    </source>
</evidence>
<reference evidence="2 3" key="1">
    <citation type="submission" date="2017-05" db="EMBL/GenBank/DDBJ databases">
        <title>Biotechnological potential of actinobacteria isolated from South African environments.</title>
        <authorList>
            <person name="Le Roes-Hill M."/>
            <person name="Prins A."/>
            <person name="Durrell K.A."/>
        </authorList>
    </citation>
    <scope>NUCLEOTIDE SEQUENCE [LARGE SCALE GENOMIC DNA]</scope>
    <source>
        <strain evidence="2">BS2</strain>
    </source>
</reference>
<sequence length="187" mass="20282">MLSDGISRRQEFQGGHIYWSPATGAHSIQGLIYDKWKALGAETGVLKFPASDEIVAPDGKGRFTTFQGGAIYWSPATGAHPVYGPLYLFWAHFGYKAGSFGYPTGDPVYTGDNVSQQFQRGTLRLWDGYLEGIRPVDDSEAITYAIPTPIPSTPSSSISAATGSLPTRTAPRRRTTDLVPRQLAPTL</sequence>
<dbReference type="Proteomes" id="UP000194632">
    <property type="component" value="Unassembled WGS sequence"/>
</dbReference>
<dbReference type="OrthoDB" id="4369514at2"/>
<dbReference type="InterPro" id="IPR013207">
    <property type="entry name" value="LGFP"/>
</dbReference>
<evidence type="ECO:0000313" key="3">
    <source>
        <dbReference type="Proteomes" id="UP000194632"/>
    </source>
</evidence>
<dbReference type="EMBL" id="NGFO01000023">
    <property type="protein sequence ID" value="OUC77233.1"/>
    <property type="molecule type" value="Genomic_DNA"/>
</dbReference>
<proteinExistence type="predicted"/>
<dbReference type="Pfam" id="PF08310">
    <property type="entry name" value="LGFP"/>
    <property type="match status" value="2"/>
</dbReference>
<feature type="region of interest" description="Disordered" evidence="1">
    <location>
        <begin position="153"/>
        <end position="187"/>
    </location>
</feature>
<evidence type="ECO:0000256" key="1">
    <source>
        <dbReference type="SAM" id="MobiDB-lite"/>
    </source>
</evidence>
<accession>A0A243Q6T0</accession>
<feature type="compositionally biased region" description="Low complexity" evidence="1">
    <location>
        <begin position="153"/>
        <end position="169"/>
    </location>
</feature>
<dbReference type="STRING" id="417102.CA982_18560"/>
<dbReference type="AlphaFoldDB" id="A0A243Q6T0"/>
<organism evidence="2 3">
    <name type="scientific">Gordonia lacunae</name>
    <dbReference type="NCBI Taxonomy" id="417102"/>
    <lineage>
        <taxon>Bacteria</taxon>
        <taxon>Bacillati</taxon>
        <taxon>Actinomycetota</taxon>
        <taxon>Actinomycetes</taxon>
        <taxon>Mycobacteriales</taxon>
        <taxon>Gordoniaceae</taxon>
        <taxon>Gordonia</taxon>
    </lineage>
</organism>
<gene>
    <name evidence="2" type="ORF">CA982_18560</name>
</gene>